<dbReference type="AlphaFoldDB" id="A0A2R6ABP8"/>
<name>A0A2R6ABP8_9ARCH</name>
<gene>
    <name evidence="1" type="ORF">B9Q03_13290</name>
</gene>
<dbReference type="EMBL" id="NEXE01000301">
    <property type="protein sequence ID" value="PSN83834.1"/>
    <property type="molecule type" value="Genomic_DNA"/>
</dbReference>
<dbReference type="Proteomes" id="UP000240322">
    <property type="component" value="Unassembled WGS sequence"/>
</dbReference>
<sequence length="227" mass="26003">MWKNRDVGKCPCYPTKELLQTLDKVVDMIEELGQEYLAFDTSELYKDVDKVMENAGYKKIGEGLTRLIYEFKDENNCDCVVKIAKSKDARLSNFNEVAVMVDAPRDVKNVFLELGAADEEGWWVTQPKAKIPRRGERFKILDQIWDVLDKAGFDCHDLHSDNVGLYAWRPVIINYGFGLTCVKSKTFYGVRGQLKVTEKPTPEPTEFTRFATSPGEGFRVEQVKEVQ</sequence>
<reference evidence="1 2" key="1">
    <citation type="submission" date="2017-04" db="EMBL/GenBank/DDBJ databases">
        <title>Novel microbial lineages endemic to geothermal iron-oxide mats fill important gaps in the evolutionary history of Archaea.</title>
        <authorList>
            <person name="Jay Z.J."/>
            <person name="Beam J.P."/>
            <person name="Dlakic M."/>
            <person name="Rusch D.B."/>
            <person name="Kozubal M.A."/>
            <person name="Inskeep W.P."/>
        </authorList>
    </citation>
    <scope>NUCLEOTIDE SEQUENCE [LARGE SCALE GENOMIC DNA]</scope>
    <source>
        <strain evidence="1">OSP_D</strain>
    </source>
</reference>
<evidence type="ECO:0000313" key="1">
    <source>
        <dbReference type="EMBL" id="PSN83834.1"/>
    </source>
</evidence>
<evidence type="ECO:0000313" key="2">
    <source>
        <dbReference type="Proteomes" id="UP000240322"/>
    </source>
</evidence>
<proteinExistence type="predicted"/>
<organism evidence="1 2">
    <name type="scientific">Candidatus Marsarchaeota G2 archaeon OSP_D</name>
    <dbReference type="NCBI Taxonomy" id="1978157"/>
    <lineage>
        <taxon>Archaea</taxon>
        <taxon>Candidatus Marsarchaeota</taxon>
        <taxon>Candidatus Marsarchaeota group 2</taxon>
    </lineage>
</organism>
<accession>A0A2R6ABP8</accession>
<protein>
    <submittedName>
        <fullName evidence="1">Uncharacterized protein</fullName>
    </submittedName>
</protein>
<comment type="caution">
    <text evidence="1">The sequence shown here is derived from an EMBL/GenBank/DDBJ whole genome shotgun (WGS) entry which is preliminary data.</text>
</comment>